<gene>
    <name evidence="1" type="ORF">SAMN04487907_1011181</name>
</gene>
<dbReference type="OrthoDB" id="644381at2"/>
<evidence type="ECO:0000313" key="1">
    <source>
        <dbReference type="EMBL" id="SFB92022.1"/>
    </source>
</evidence>
<keyword evidence="1" id="KW-0378">Hydrolase</keyword>
<protein>
    <submittedName>
        <fullName evidence="1">Aspartyl protease</fullName>
    </submittedName>
</protein>
<dbReference type="Proteomes" id="UP000199438">
    <property type="component" value="Unassembled WGS sequence"/>
</dbReference>
<dbReference type="Pfam" id="PF13650">
    <property type="entry name" value="Asp_protease_2"/>
    <property type="match status" value="1"/>
</dbReference>
<keyword evidence="2" id="KW-1185">Reference proteome</keyword>
<organism evidence="1 2">
    <name type="scientific">Zunongwangia mangrovi</name>
    <dbReference type="NCBI Taxonomy" id="1334022"/>
    <lineage>
        <taxon>Bacteria</taxon>
        <taxon>Pseudomonadati</taxon>
        <taxon>Bacteroidota</taxon>
        <taxon>Flavobacteriia</taxon>
        <taxon>Flavobacteriales</taxon>
        <taxon>Flavobacteriaceae</taxon>
        <taxon>Zunongwangia</taxon>
    </lineage>
</organism>
<proteinExistence type="predicted"/>
<keyword evidence="1" id="KW-0645">Protease</keyword>
<dbReference type="RefSeq" id="WP_092540404.1">
    <property type="nucleotide sequence ID" value="NZ_FOKV01000001.1"/>
</dbReference>
<dbReference type="EMBL" id="FOKV01000001">
    <property type="protein sequence ID" value="SFB92022.1"/>
    <property type="molecule type" value="Genomic_DNA"/>
</dbReference>
<reference evidence="2" key="1">
    <citation type="submission" date="2016-10" db="EMBL/GenBank/DDBJ databases">
        <authorList>
            <person name="Varghese N."/>
            <person name="Submissions S."/>
        </authorList>
    </citation>
    <scope>NUCLEOTIDE SEQUENCE [LARGE SCALE GENOMIC DNA]</scope>
    <source>
        <strain evidence="2">DSM 24499</strain>
    </source>
</reference>
<dbReference type="GO" id="GO:0006508">
    <property type="term" value="P:proteolysis"/>
    <property type="evidence" value="ECO:0007669"/>
    <property type="project" value="UniProtKB-KW"/>
</dbReference>
<dbReference type="CDD" id="cd05483">
    <property type="entry name" value="retropepsin_like_bacteria"/>
    <property type="match status" value="1"/>
</dbReference>
<dbReference type="Gene3D" id="2.40.70.10">
    <property type="entry name" value="Acid Proteases"/>
    <property type="match status" value="1"/>
</dbReference>
<dbReference type="AlphaFoldDB" id="A0A1I1EZE2"/>
<evidence type="ECO:0000313" key="2">
    <source>
        <dbReference type="Proteomes" id="UP000199438"/>
    </source>
</evidence>
<dbReference type="STRING" id="1334022.SAMN04487907_1011181"/>
<dbReference type="InterPro" id="IPR021109">
    <property type="entry name" value="Peptidase_aspartic_dom_sf"/>
</dbReference>
<dbReference type="SUPFAM" id="SSF50630">
    <property type="entry name" value="Acid proteases"/>
    <property type="match status" value="1"/>
</dbReference>
<accession>A0A1I1EZE2</accession>
<dbReference type="GO" id="GO:0008233">
    <property type="term" value="F:peptidase activity"/>
    <property type="evidence" value="ECO:0007669"/>
    <property type="project" value="UniProtKB-KW"/>
</dbReference>
<dbReference type="InterPro" id="IPR034122">
    <property type="entry name" value="Retropepsin-like_bacterial"/>
</dbReference>
<sequence length="295" mass="33374">MKRAILVITFLFIPSLFYAQNYSEEKIEIPFKLSPNGHIMIRATVNGVSGNFVFDTGAGMNLLTKDFADKIDNLEKTTHFYTGHRATGEAITSDLYHSEVLGIGDFGNENEQFAVYDIDFPLDGLISLTAFQEKAFTINFAEKKLIIESEKSLQQRKVNMDFEMPLEINNDRNIKVSIGTMVKIDSLELHVGLDSGAGFDVYRFNSRYMEALGIDSTKVDSKYIPSSFKPEEGNQYYFAEVSKLSDLKMNAEKVNFRATFIEGLIYEGIMGINWIGDVLTFDMPSEKIIVKNVDY</sequence>
<name>A0A1I1EZE2_9FLAO</name>